<dbReference type="EMBL" id="BGPR01029344">
    <property type="protein sequence ID" value="GBO01068.1"/>
    <property type="molecule type" value="Genomic_DNA"/>
</dbReference>
<dbReference type="AlphaFoldDB" id="A0A4Y2TKH9"/>
<reference evidence="1 2" key="1">
    <citation type="journal article" date="2019" name="Sci. Rep.">
        <title>Orb-weaving spider Araneus ventricosus genome elucidates the spidroin gene catalogue.</title>
        <authorList>
            <person name="Kono N."/>
            <person name="Nakamura H."/>
            <person name="Ohtoshi R."/>
            <person name="Moran D.A.P."/>
            <person name="Shinohara A."/>
            <person name="Yoshida Y."/>
            <person name="Fujiwara M."/>
            <person name="Mori M."/>
            <person name="Tomita M."/>
            <person name="Arakawa K."/>
        </authorList>
    </citation>
    <scope>NUCLEOTIDE SEQUENCE [LARGE SCALE GENOMIC DNA]</scope>
</reference>
<evidence type="ECO:0000313" key="2">
    <source>
        <dbReference type="Proteomes" id="UP000499080"/>
    </source>
</evidence>
<gene>
    <name evidence="1" type="ORF">AVEN_222973_1</name>
</gene>
<name>A0A4Y2TKH9_ARAVE</name>
<accession>A0A4Y2TKH9</accession>
<keyword evidence="2" id="KW-1185">Reference proteome</keyword>
<protein>
    <submittedName>
        <fullName evidence="1">Uncharacterized protein</fullName>
    </submittedName>
</protein>
<dbReference type="Proteomes" id="UP000499080">
    <property type="component" value="Unassembled WGS sequence"/>
</dbReference>
<comment type="caution">
    <text evidence="1">The sequence shown here is derived from an EMBL/GenBank/DDBJ whole genome shotgun (WGS) entry which is preliminary data.</text>
</comment>
<organism evidence="1 2">
    <name type="scientific">Araneus ventricosus</name>
    <name type="common">Orbweaver spider</name>
    <name type="synonym">Epeira ventricosa</name>
    <dbReference type="NCBI Taxonomy" id="182803"/>
    <lineage>
        <taxon>Eukaryota</taxon>
        <taxon>Metazoa</taxon>
        <taxon>Ecdysozoa</taxon>
        <taxon>Arthropoda</taxon>
        <taxon>Chelicerata</taxon>
        <taxon>Arachnida</taxon>
        <taxon>Araneae</taxon>
        <taxon>Araneomorphae</taxon>
        <taxon>Entelegynae</taxon>
        <taxon>Araneoidea</taxon>
        <taxon>Araneidae</taxon>
        <taxon>Araneus</taxon>
    </lineage>
</organism>
<proteinExistence type="predicted"/>
<sequence>MTTLYKPLHLKIKKLIKSADSQEDASGREMERDSFVSEKSQRIFPPLRTINQDRVFVHETMWKVRGFMGTKLLARPSCLEFLGLIIVPCSREMSSLGAVYWFIQGCRNYSIRVTERFGMADSSNEEHRRIIV</sequence>
<evidence type="ECO:0000313" key="1">
    <source>
        <dbReference type="EMBL" id="GBO01068.1"/>
    </source>
</evidence>